<dbReference type="AlphaFoldDB" id="A0A238FP16"/>
<gene>
    <name evidence="1" type="ORF">BQ2448_6054</name>
</gene>
<dbReference type="SMART" id="SM00320">
    <property type="entry name" value="WD40"/>
    <property type="match status" value="1"/>
</dbReference>
<keyword evidence="2" id="KW-1185">Reference proteome</keyword>
<dbReference type="OrthoDB" id="6262491at2759"/>
<dbReference type="Gene3D" id="2.130.10.10">
    <property type="entry name" value="YVTN repeat-like/Quinoprotein amine dehydrogenase"/>
    <property type="match status" value="1"/>
</dbReference>
<dbReference type="Proteomes" id="UP000198372">
    <property type="component" value="Unassembled WGS sequence"/>
</dbReference>
<reference evidence="2" key="1">
    <citation type="submission" date="2016-09" db="EMBL/GenBank/DDBJ databases">
        <authorList>
            <person name="Jeantristanb JTB J.-T."/>
            <person name="Ricardo R."/>
        </authorList>
    </citation>
    <scope>NUCLEOTIDE SEQUENCE [LARGE SCALE GENOMIC DNA]</scope>
</reference>
<evidence type="ECO:0000313" key="1">
    <source>
        <dbReference type="EMBL" id="SCV73624.1"/>
    </source>
</evidence>
<organism evidence="1 2">
    <name type="scientific">Microbotryum intermedium</name>
    <dbReference type="NCBI Taxonomy" id="269621"/>
    <lineage>
        <taxon>Eukaryota</taxon>
        <taxon>Fungi</taxon>
        <taxon>Dikarya</taxon>
        <taxon>Basidiomycota</taxon>
        <taxon>Pucciniomycotina</taxon>
        <taxon>Microbotryomycetes</taxon>
        <taxon>Microbotryales</taxon>
        <taxon>Microbotryaceae</taxon>
        <taxon>Microbotryum</taxon>
    </lineage>
</organism>
<protein>
    <submittedName>
        <fullName evidence="1">BQ2448_6054 protein</fullName>
    </submittedName>
</protein>
<accession>A0A238FP16</accession>
<sequence length="116" mass="12467">MEEEDLRPRPLDESLLLAVGSSDPVVLIYDLTGPVPTGATSNEGGSGAAMTTSTMDSGRLVQRVEGHKDSVYAVDWLQPRYGETNSGSYQGHGLLASAGGDWVVKVWKPIFKDEDE</sequence>
<dbReference type="InterPro" id="IPR015943">
    <property type="entry name" value="WD40/YVTN_repeat-like_dom_sf"/>
</dbReference>
<evidence type="ECO:0000313" key="2">
    <source>
        <dbReference type="Proteomes" id="UP000198372"/>
    </source>
</evidence>
<dbReference type="EMBL" id="FMSP01000019">
    <property type="protein sequence ID" value="SCV73624.1"/>
    <property type="molecule type" value="Genomic_DNA"/>
</dbReference>
<dbReference type="SUPFAM" id="SSF50978">
    <property type="entry name" value="WD40 repeat-like"/>
    <property type="match status" value="1"/>
</dbReference>
<proteinExistence type="predicted"/>
<name>A0A238FP16_9BASI</name>
<dbReference type="InterPro" id="IPR036322">
    <property type="entry name" value="WD40_repeat_dom_sf"/>
</dbReference>
<dbReference type="InterPro" id="IPR001680">
    <property type="entry name" value="WD40_rpt"/>
</dbReference>